<keyword evidence="1" id="KW-1133">Transmembrane helix</keyword>
<keyword evidence="1" id="KW-0472">Membrane</keyword>
<feature type="transmembrane region" description="Helical" evidence="1">
    <location>
        <begin position="1088"/>
        <end position="1109"/>
    </location>
</feature>
<proteinExistence type="predicted"/>
<dbReference type="Pfam" id="PF05317">
    <property type="entry name" value="Thermopsin"/>
    <property type="match status" value="1"/>
</dbReference>
<evidence type="ECO:0000313" key="2">
    <source>
        <dbReference type="EMBL" id="SIM69356.1"/>
    </source>
</evidence>
<dbReference type="RefSeq" id="WP_148689905.1">
    <property type="nucleotide sequence ID" value="NZ_LT671858.1"/>
</dbReference>
<name>A0A1N5V995_9ARCH</name>
<dbReference type="Proteomes" id="UP000195607">
    <property type="component" value="Chromosome I"/>
</dbReference>
<protein>
    <submittedName>
        <fullName evidence="2">Thermopsin</fullName>
    </submittedName>
</protein>
<dbReference type="GeneID" id="41588527"/>
<accession>A0A1N5V995</accession>
<dbReference type="AlphaFoldDB" id="A0A1N5V995"/>
<sequence length="1113" mass="120867">MRRRLAFSLIVVLLTLIMILSMANITINPLPENHQPFNAGSTGTFTSAENLGNSSELKYTTPKLNTSAVSIASESNWTSMEGSLLSKLNSLKIPAIAKLPPNFSEKPDRKGTIYLPSYTSAPAPIGVASYGIINQSGKLTPYSYSTRSFDGQISINTASQLYMDGDSFNSFSIQLNAILNNVTIRGNTGYQFWTQNVVDYSTSTHQLTFIDNIWNFSSPTAVMGSNDIVSGNGTVEPGVLYYDIGPTLNISEPFTLNLYLSSSNYGGENTVFFNYSISHKNSQGLNVLQKGSYDRVQFNSTSGSSSGSMVIPEYTVTGTNLSNNGFIPMDAEMILGGEGGGSNAQFSKMNATMSLKYEKSDGTYSNVRSAYDVGSETGETSTGISEYFMGSTAHLHSGPTFVEPLWNITGSKQGYAIINGTISPSNAFLMIGIGNKINNETAQCSPIQENGRFYLYLNPGTYSVEVLMSYHKPVFFNGMILREGKQYSLGNIKLEYSVSYGIYTPFYASDNSQIKNISVSGEGTDSNPYVVSGIPLSQGSKAGVPDRMNNVFSEVNDYLYPVFYGVFIQNTTAYTVVQNFSGNNQAPSFQISYDTISLNNLLSSFGVTSSNFLQLVFYDSSNLIIRNNVISGWFSSLTYTNYTEYNIPPIAGLMLWNVTHSLVENNEIESAGSGMLIYNNAEMKSNIYVWNNSFSNYNLIPAGALFGAAPIGLIVASSNNTIYNNEFTSTIPIVSLEGRYGNLYTDGEVKYHNRFNITRESVTSSVTFMEQVLSGSIIDSGYTGGNYYYNYFGNGNTMYNGTGVGFVFNGQGLLNGSINYAYDSAPLTRYYYRTTVSATGLPLSQQGQITGYVDINNDILSVGVSGTSIYLPNGSYTATGIALESRQILLEPLFYLGSVRDSSGAFIVSGPMVNLTLKYSLLYSITVQESGLPQGTLWGFSIPAAGEGFISTGSNISFYIVPGIYEFLPQDAYGYEASNIPVVQVTHPEQNITIDYVYSNQLISTYSVTFAESGLSGGSKWSVNLDGTVESSTSSTITFNNLSGGNYTYSITTPSGYSGIKSGSVSLTHSNVYMEISFQKSSAIPVMLILYIAISLITGFIVGSAVFYMRSKK</sequence>
<reference evidence="2 3" key="1">
    <citation type="submission" date="2016-04" db="EMBL/GenBank/DDBJ databases">
        <authorList>
            <person name="Evans L.H."/>
            <person name="Alamgir A."/>
            <person name="Owens N."/>
            <person name="Weber N.D."/>
            <person name="Virtaneva K."/>
            <person name="Barbian K."/>
            <person name="Babar A."/>
            <person name="Rosenke K."/>
        </authorList>
    </citation>
    <scope>NUCLEOTIDE SEQUENCE [LARGE SCALE GENOMIC DNA]</scope>
    <source>
        <strain evidence="3">S5(T) (JCM 30642 \VKM B-2941)</strain>
    </source>
</reference>
<gene>
    <name evidence="2" type="ORF">CSP5_1280</name>
</gene>
<evidence type="ECO:0000313" key="3">
    <source>
        <dbReference type="Proteomes" id="UP000195607"/>
    </source>
</evidence>
<dbReference type="EMBL" id="LT671858">
    <property type="protein sequence ID" value="SIM69356.1"/>
    <property type="molecule type" value="Genomic_DNA"/>
</dbReference>
<keyword evidence="1" id="KW-0812">Transmembrane</keyword>
<evidence type="ECO:0000256" key="1">
    <source>
        <dbReference type="SAM" id="Phobius"/>
    </source>
</evidence>
<organism evidence="2 3">
    <name type="scientific">Cuniculiplasma divulgatum</name>
    <dbReference type="NCBI Taxonomy" id="1673428"/>
    <lineage>
        <taxon>Archaea</taxon>
        <taxon>Methanobacteriati</taxon>
        <taxon>Thermoplasmatota</taxon>
        <taxon>Thermoplasmata</taxon>
        <taxon>Thermoplasmatales</taxon>
        <taxon>Cuniculiplasmataceae</taxon>
        <taxon>Cuniculiplasma</taxon>
    </lineage>
</organism>
<dbReference type="InterPro" id="IPR007981">
    <property type="entry name" value="Peptidase_A5"/>
</dbReference>